<comment type="caution">
    <text evidence="1">The sequence shown here is derived from an EMBL/GenBank/DDBJ whole genome shotgun (WGS) entry which is preliminary data.</text>
</comment>
<dbReference type="RefSeq" id="WP_165853658.1">
    <property type="nucleotide sequence ID" value="NZ_CABVEJ010000001.1"/>
</dbReference>
<evidence type="ECO:0000313" key="1">
    <source>
        <dbReference type="EMBL" id="MBS6622457.1"/>
    </source>
</evidence>
<protein>
    <submittedName>
        <fullName evidence="1">Uncharacterized protein</fullName>
    </submittedName>
</protein>
<reference evidence="1" key="1">
    <citation type="submission" date="2021-02" db="EMBL/GenBank/DDBJ databases">
        <title>Infant gut strain persistence is associated with maternal origin, phylogeny, and functional potential including surface adhesion and iron acquisition.</title>
        <authorList>
            <person name="Lou Y.C."/>
        </authorList>
    </citation>
    <scope>NUCLEOTIDE SEQUENCE</scope>
    <source>
        <strain evidence="1">L2_039_000G1_dasL2_039_000G1_maxbin2.maxbin.077</strain>
    </source>
</reference>
<sequence length="56" mass="5977">MERKWPDLCETLLGKLEAAGVDTTAERGEFAVLYAECCAGGCGKALSRKGKKENGN</sequence>
<proteinExistence type="predicted"/>
<dbReference type="Proteomes" id="UP000811365">
    <property type="component" value="Unassembled WGS sequence"/>
</dbReference>
<dbReference type="EMBL" id="JAGZYH010000036">
    <property type="protein sequence ID" value="MBS6622457.1"/>
    <property type="molecule type" value="Genomic_DNA"/>
</dbReference>
<dbReference type="AlphaFoldDB" id="A0A9E1M1B9"/>
<accession>A0A9E1M1B9</accession>
<organism evidence="1 2">
    <name type="scientific">Faecalibacterium prausnitzii</name>
    <dbReference type="NCBI Taxonomy" id="853"/>
    <lineage>
        <taxon>Bacteria</taxon>
        <taxon>Bacillati</taxon>
        <taxon>Bacillota</taxon>
        <taxon>Clostridia</taxon>
        <taxon>Eubacteriales</taxon>
        <taxon>Oscillospiraceae</taxon>
        <taxon>Faecalibacterium</taxon>
    </lineage>
</organism>
<gene>
    <name evidence="1" type="ORF">KH315_09910</name>
</gene>
<evidence type="ECO:0000313" key="2">
    <source>
        <dbReference type="Proteomes" id="UP000811365"/>
    </source>
</evidence>
<name>A0A9E1M1B9_9FIRM</name>